<dbReference type="InterPro" id="IPR017451">
    <property type="entry name" value="F-box-assoc_interact_dom"/>
</dbReference>
<organism evidence="3 4">
    <name type="scientific">Prunus mume</name>
    <name type="common">Japanese apricot</name>
    <name type="synonym">Armeniaca mume</name>
    <dbReference type="NCBI Taxonomy" id="102107"/>
    <lineage>
        <taxon>Eukaryota</taxon>
        <taxon>Viridiplantae</taxon>
        <taxon>Streptophyta</taxon>
        <taxon>Embryophyta</taxon>
        <taxon>Tracheophyta</taxon>
        <taxon>Spermatophyta</taxon>
        <taxon>Magnoliopsida</taxon>
        <taxon>eudicotyledons</taxon>
        <taxon>Gunneridae</taxon>
        <taxon>Pentapetalae</taxon>
        <taxon>rosids</taxon>
        <taxon>fabids</taxon>
        <taxon>Rosales</taxon>
        <taxon>Rosaceae</taxon>
        <taxon>Amygdaloideae</taxon>
        <taxon>Amygdaleae</taxon>
        <taxon>Prunus</taxon>
    </lineage>
</organism>
<evidence type="ECO:0000313" key="3">
    <source>
        <dbReference type="Proteomes" id="UP000694861"/>
    </source>
</evidence>
<accession>A0ABM1LSK6</accession>
<evidence type="ECO:0000259" key="2">
    <source>
        <dbReference type="Pfam" id="PF07734"/>
    </source>
</evidence>
<dbReference type="RefSeq" id="XP_016650383.1">
    <property type="nucleotide sequence ID" value="XM_016794897.1"/>
</dbReference>
<protein>
    <submittedName>
        <fullName evidence="4">F-box/kelch-repeat protein At3g06240-like</fullName>
    </submittedName>
</protein>
<dbReference type="GeneID" id="107881319"/>
<dbReference type="NCBIfam" id="TIGR01640">
    <property type="entry name" value="F_box_assoc_1"/>
    <property type="match status" value="1"/>
</dbReference>
<evidence type="ECO:0000256" key="1">
    <source>
        <dbReference type="SAM" id="MobiDB-lite"/>
    </source>
</evidence>
<dbReference type="InterPro" id="IPR006527">
    <property type="entry name" value="F-box-assoc_dom_typ1"/>
</dbReference>
<reference evidence="4" key="2">
    <citation type="submission" date="2025-08" db="UniProtKB">
        <authorList>
            <consortium name="RefSeq"/>
        </authorList>
    </citation>
    <scope>IDENTIFICATION</scope>
</reference>
<dbReference type="PANTHER" id="PTHR31672:SF13">
    <property type="entry name" value="F-BOX PROTEIN CPR30-LIKE"/>
    <property type="match status" value="1"/>
</dbReference>
<proteinExistence type="predicted"/>
<dbReference type="PANTHER" id="PTHR31672">
    <property type="entry name" value="BNACNNG10540D PROTEIN"/>
    <property type="match status" value="1"/>
</dbReference>
<sequence>MELYDQKPYLHPHPSDQPINRIQPSKQRRRSTPPHNPEFELYSLYRDDDDPRASSSTLREYTHLDNPYEVYRTRNHIRGSEFFGTCNGLVCLAAEDIELTTLVWNPSIRKFVILPKSGVTFCHGYGREARCAFGYDRRANDYKVLRRVSCFQEGKFISCPYEIWSLAKGSWKTLNTGNDRHHHERDIEQRDFDAGHPPAFVNGALHWVQVNVNTQNISIGSFDMSDEVFGKITTPPEAGTQKCFGSDPHCVVSRYRESLAFFESSEERRESVGCGWLLHMTMWVMKEYGVAKSWDKLFAICLEGSICRLVGCRKSGDEVVLKLIVDNVQYRSVNSKTKQVKNLQIKGSCCYSVMDAFTESLVLLDQPNLLKVPFPSVAVVGVMTVPPVECAVFTGVSFRGVSLHGWWSPYPRLVLPLS</sequence>
<dbReference type="Proteomes" id="UP000694861">
    <property type="component" value="Linkage group LG6"/>
</dbReference>
<gene>
    <name evidence="4" type="primary">LOC107881319</name>
</gene>
<reference evidence="3" key="1">
    <citation type="journal article" date="2012" name="Nat. Commun.">
        <title>The genome of Prunus mume.</title>
        <authorList>
            <person name="Zhang Q."/>
            <person name="Chen W."/>
            <person name="Sun L."/>
            <person name="Zhao F."/>
            <person name="Huang B."/>
            <person name="Yang W."/>
            <person name="Tao Y."/>
            <person name="Wang J."/>
            <person name="Yuan Z."/>
            <person name="Fan G."/>
            <person name="Xing Z."/>
            <person name="Han C."/>
            <person name="Pan H."/>
            <person name="Zhong X."/>
            <person name="Shi W."/>
            <person name="Liang X."/>
            <person name="Du D."/>
            <person name="Sun F."/>
            <person name="Xu Z."/>
            <person name="Hao R."/>
            <person name="Lv T."/>
            <person name="Lv Y."/>
            <person name="Zheng Z."/>
            <person name="Sun M."/>
            <person name="Luo L."/>
            <person name="Cai M."/>
            <person name="Gao Y."/>
            <person name="Wang J."/>
            <person name="Yin Y."/>
            <person name="Xu X."/>
            <person name="Cheng T."/>
            <person name="Wang J."/>
        </authorList>
    </citation>
    <scope>NUCLEOTIDE SEQUENCE [LARGE SCALE GENOMIC DNA]</scope>
</reference>
<dbReference type="InterPro" id="IPR050796">
    <property type="entry name" value="SCF_F-box_component"/>
</dbReference>
<feature type="domain" description="F-box associated beta-propeller type 1" evidence="2">
    <location>
        <begin position="76"/>
        <end position="299"/>
    </location>
</feature>
<evidence type="ECO:0000313" key="4">
    <source>
        <dbReference type="RefSeq" id="XP_016650383.1"/>
    </source>
</evidence>
<name>A0ABM1LSK6_PRUMU</name>
<keyword evidence="3" id="KW-1185">Reference proteome</keyword>
<feature type="region of interest" description="Disordered" evidence="1">
    <location>
        <begin position="1"/>
        <end position="41"/>
    </location>
</feature>
<dbReference type="Pfam" id="PF07734">
    <property type="entry name" value="FBA_1"/>
    <property type="match status" value="1"/>
</dbReference>